<dbReference type="Proteomes" id="UP001461498">
    <property type="component" value="Unassembled WGS sequence"/>
</dbReference>
<keyword evidence="4" id="KW-1185">Reference proteome</keyword>
<comment type="caution">
    <text evidence="3">The sequence shown here is derived from an EMBL/GenBank/DDBJ whole genome shotgun (WGS) entry which is preliminary data.</text>
</comment>
<dbReference type="GO" id="GO:0000460">
    <property type="term" value="P:maturation of 5.8S rRNA"/>
    <property type="evidence" value="ECO:0007669"/>
    <property type="project" value="TreeGrafter"/>
</dbReference>
<evidence type="ECO:0000256" key="1">
    <source>
        <dbReference type="ARBA" id="ARBA00007462"/>
    </source>
</evidence>
<dbReference type="PANTHER" id="PTHR13245:SF14">
    <property type="entry name" value="RRP15-LIKE PROTEIN"/>
    <property type="match status" value="1"/>
</dbReference>
<dbReference type="GO" id="GO:0000470">
    <property type="term" value="P:maturation of LSU-rRNA"/>
    <property type="evidence" value="ECO:0007669"/>
    <property type="project" value="TreeGrafter"/>
</dbReference>
<dbReference type="AlphaFoldDB" id="A0AAW1DCD5"/>
<dbReference type="GO" id="GO:0030687">
    <property type="term" value="C:preribosome, large subunit precursor"/>
    <property type="evidence" value="ECO:0007669"/>
    <property type="project" value="TreeGrafter"/>
</dbReference>
<name>A0AAW1DCD5_9HEMI</name>
<gene>
    <name evidence="3" type="ORF">O3M35_007550</name>
</gene>
<reference evidence="3 4" key="1">
    <citation type="submission" date="2022-12" db="EMBL/GenBank/DDBJ databases">
        <title>Chromosome-level genome assembly of true bugs.</title>
        <authorList>
            <person name="Ma L."/>
            <person name="Li H."/>
        </authorList>
    </citation>
    <scope>NUCLEOTIDE SEQUENCE [LARGE SCALE GENOMIC DNA]</scope>
    <source>
        <strain evidence="3">Lab_2022b</strain>
    </source>
</reference>
<dbReference type="PANTHER" id="PTHR13245">
    <property type="entry name" value="RRP15-LIKE PROTEIN"/>
    <property type="match status" value="1"/>
</dbReference>
<evidence type="ECO:0000256" key="2">
    <source>
        <dbReference type="ARBA" id="ARBA00017475"/>
    </source>
</evidence>
<proteinExistence type="inferred from homology"/>
<comment type="similarity">
    <text evidence="1">Belongs to the RRP15 family.</text>
</comment>
<dbReference type="InterPro" id="IPR012459">
    <property type="entry name" value="Rrp15"/>
</dbReference>
<sequence>MKLKNTDNETIIEENKLSSTNIAKQKEIFMKGRLKPNVLEKDKEKRLQKITVKGVVKLFNAVNKHQQNNNKVDNSGPVMTKKEKIMNSVSKSSFLNYLMGDIKEEKETEDNDNEVKMEFKEEEDETEMEQQQQNSTWEVLQSNYGIGVKLKNWDNKPTEEIDIM</sequence>
<dbReference type="Pfam" id="PF07890">
    <property type="entry name" value="Rrp15p"/>
    <property type="match status" value="1"/>
</dbReference>
<protein>
    <recommendedName>
        <fullName evidence="2">RRP15-like protein</fullName>
    </recommendedName>
</protein>
<evidence type="ECO:0000313" key="3">
    <source>
        <dbReference type="EMBL" id="KAK9507770.1"/>
    </source>
</evidence>
<accession>A0AAW1DCD5</accession>
<dbReference type="EMBL" id="JAPXFL010000004">
    <property type="protein sequence ID" value="KAK9507770.1"/>
    <property type="molecule type" value="Genomic_DNA"/>
</dbReference>
<evidence type="ECO:0000313" key="4">
    <source>
        <dbReference type="Proteomes" id="UP001461498"/>
    </source>
</evidence>
<organism evidence="3 4">
    <name type="scientific">Rhynocoris fuscipes</name>
    <dbReference type="NCBI Taxonomy" id="488301"/>
    <lineage>
        <taxon>Eukaryota</taxon>
        <taxon>Metazoa</taxon>
        <taxon>Ecdysozoa</taxon>
        <taxon>Arthropoda</taxon>
        <taxon>Hexapoda</taxon>
        <taxon>Insecta</taxon>
        <taxon>Pterygota</taxon>
        <taxon>Neoptera</taxon>
        <taxon>Paraneoptera</taxon>
        <taxon>Hemiptera</taxon>
        <taxon>Heteroptera</taxon>
        <taxon>Panheteroptera</taxon>
        <taxon>Cimicomorpha</taxon>
        <taxon>Reduviidae</taxon>
        <taxon>Harpactorinae</taxon>
        <taxon>Harpactorini</taxon>
        <taxon>Rhynocoris</taxon>
    </lineage>
</organism>